<keyword evidence="4" id="KW-1185">Reference proteome</keyword>
<feature type="domain" description="Reverse transcriptase Ty1/copia-type" evidence="1">
    <location>
        <begin position="21"/>
        <end position="83"/>
    </location>
</feature>
<organism evidence="2 4">
    <name type="scientific">Microthlaspi erraticum</name>
    <dbReference type="NCBI Taxonomy" id="1685480"/>
    <lineage>
        <taxon>Eukaryota</taxon>
        <taxon>Viridiplantae</taxon>
        <taxon>Streptophyta</taxon>
        <taxon>Embryophyta</taxon>
        <taxon>Tracheophyta</taxon>
        <taxon>Spermatophyta</taxon>
        <taxon>Magnoliopsida</taxon>
        <taxon>eudicotyledons</taxon>
        <taxon>Gunneridae</taxon>
        <taxon>Pentapetalae</taxon>
        <taxon>rosids</taxon>
        <taxon>malvids</taxon>
        <taxon>Brassicales</taxon>
        <taxon>Brassicaceae</taxon>
        <taxon>Coluteocarpeae</taxon>
        <taxon>Microthlaspi</taxon>
    </lineage>
</organism>
<proteinExistence type="predicted"/>
<name>A0A6D2K2W5_9BRAS</name>
<gene>
    <name evidence="2" type="ORF">MERR_LOCUS33206</name>
    <name evidence="3" type="ORF">MERR_LOCUS35910</name>
</gene>
<dbReference type="OrthoDB" id="1645289at2759"/>
<dbReference type="InterPro" id="IPR013103">
    <property type="entry name" value="RVT_2"/>
</dbReference>
<evidence type="ECO:0000313" key="2">
    <source>
        <dbReference type="EMBL" id="CAA7045971.1"/>
    </source>
</evidence>
<dbReference type="AlphaFoldDB" id="A0A6D2K2W5"/>
<dbReference type="EMBL" id="CACVBM020001395">
    <property type="protein sequence ID" value="CAA7048675.1"/>
    <property type="molecule type" value="Genomic_DNA"/>
</dbReference>
<dbReference type="Pfam" id="PF07727">
    <property type="entry name" value="RVT_2"/>
    <property type="match status" value="1"/>
</dbReference>
<evidence type="ECO:0000259" key="1">
    <source>
        <dbReference type="Pfam" id="PF07727"/>
    </source>
</evidence>
<sequence>MQQPTGFVVKGQEHKVCKLMTIKQWLSSHFEMKDMGEAEYIRGVKIHRDRSRKLLALSQESYIRTILERFKMLDCNPIDTPIAKGEGLSLNMCPKTDDEKREMKGVPYSSAIGSLMYAMMCTRPDL</sequence>
<dbReference type="EMBL" id="CACVBM020001335">
    <property type="protein sequence ID" value="CAA7045971.1"/>
    <property type="molecule type" value="Genomic_DNA"/>
</dbReference>
<evidence type="ECO:0000313" key="3">
    <source>
        <dbReference type="EMBL" id="CAA7048675.1"/>
    </source>
</evidence>
<evidence type="ECO:0000313" key="4">
    <source>
        <dbReference type="Proteomes" id="UP000467841"/>
    </source>
</evidence>
<reference evidence="2 4" key="1">
    <citation type="submission" date="2020-01" db="EMBL/GenBank/DDBJ databases">
        <authorList>
            <person name="Mishra B."/>
        </authorList>
    </citation>
    <scope>NUCLEOTIDE SEQUENCE [LARGE SCALE GENOMIC DNA]</scope>
</reference>
<accession>A0A6D2K2W5</accession>
<dbReference type="Proteomes" id="UP000467841">
    <property type="component" value="Unassembled WGS sequence"/>
</dbReference>
<protein>
    <recommendedName>
        <fullName evidence="1">Reverse transcriptase Ty1/copia-type domain-containing protein</fullName>
    </recommendedName>
</protein>